<dbReference type="RefSeq" id="WP_046134553.1">
    <property type="nucleotide sequence ID" value="NZ_FQVC01000016.1"/>
</dbReference>
<dbReference type="EMBL" id="FQVC01000016">
    <property type="protein sequence ID" value="SHF87267.1"/>
    <property type="molecule type" value="Genomic_DNA"/>
</dbReference>
<keyword evidence="4" id="KW-1185">Reference proteome</keyword>
<accession>A0A0F5LUB9</accession>
<evidence type="ECO:0000256" key="1">
    <source>
        <dbReference type="SAM" id="MobiDB-lite"/>
    </source>
</evidence>
<dbReference type="Proteomes" id="UP000184533">
    <property type="component" value="Unassembled WGS sequence"/>
</dbReference>
<evidence type="ECO:0000313" key="3">
    <source>
        <dbReference type="EMBL" id="SHF87267.1"/>
    </source>
</evidence>
<feature type="region of interest" description="Disordered" evidence="1">
    <location>
        <begin position="46"/>
        <end position="65"/>
    </location>
</feature>
<proteinExistence type="predicted"/>
<dbReference type="EMBL" id="LAJF01000059">
    <property type="protein sequence ID" value="KKB85247.1"/>
    <property type="molecule type" value="Genomic_DNA"/>
</dbReference>
<dbReference type="AlphaFoldDB" id="A0A0F5LUB9"/>
<evidence type="ECO:0000313" key="5">
    <source>
        <dbReference type="Proteomes" id="UP000184533"/>
    </source>
</evidence>
<dbReference type="Proteomes" id="UP000033608">
    <property type="component" value="Unassembled WGS sequence"/>
</dbReference>
<reference evidence="2 4" key="1">
    <citation type="submission" date="2015-03" db="EMBL/GenBank/DDBJ databases">
        <authorList>
            <person name="Hassan Y.I."/>
            <person name="Lepp D."/>
            <person name="Zhou T."/>
        </authorList>
    </citation>
    <scope>NUCLEOTIDE SEQUENCE [LARGE SCALE GENOMIC DNA]</scope>
    <source>
        <strain evidence="2 4">DSM 17137</strain>
    </source>
</reference>
<protein>
    <submittedName>
        <fullName evidence="2">Uncharacterized protein</fullName>
    </submittedName>
</protein>
<dbReference type="STRING" id="1121477.SAMN02745223_03750"/>
<dbReference type="PATRIC" id="fig|1121477.3.peg.2437"/>
<evidence type="ECO:0000313" key="2">
    <source>
        <dbReference type="EMBL" id="KKB85247.1"/>
    </source>
</evidence>
<organism evidence="2 4">
    <name type="scientific">Devosia limi DSM 17137</name>
    <dbReference type="NCBI Taxonomy" id="1121477"/>
    <lineage>
        <taxon>Bacteria</taxon>
        <taxon>Pseudomonadati</taxon>
        <taxon>Pseudomonadota</taxon>
        <taxon>Alphaproteobacteria</taxon>
        <taxon>Hyphomicrobiales</taxon>
        <taxon>Devosiaceae</taxon>
        <taxon>Devosia</taxon>
    </lineage>
</organism>
<name>A0A0F5LUB9_9HYPH</name>
<reference evidence="3 5" key="2">
    <citation type="submission" date="2016-11" db="EMBL/GenBank/DDBJ databases">
        <authorList>
            <person name="Jaros S."/>
            <person name="Januszkiewicz K."/>
            <person name="Wedrychowicz H."/>
        </authorList>
    </citation>
    <scope>NUCLEOTIDE SEQUENCE [LARGE SCALE GENOMIC DNA]</scope>
    <source>
        <strain evidence="3 5">DSM 17137</strain>
    </source>
</reference>
<evidence type="ECO:0000313" key="4">
    <source>
        <dbReference type="Proteomes" id="UP000033608"/>
    </source>
</evidence>
<dbReference type="OrthoDB" id="7950298at2"/>
<gene>
    <name evidence="3" type="ORF">SAMN02745223_03750</name>
    <name evidence="2" type="ORF">VW29_06745</name>
</gene>
<sequence length="73" mass="7713">MSNDLAINPAVMINRIVVRESTPQTAGPAKAAMLHMELQLAIEQSKAENAAQNPDGEGQAPVVDSGFAVDRLI</sequence>